<keyword evidence="2" id="KW-1185">Reference proteome</keyword>
<proteinExistence type="predicted"/>
<dbReference type="EMBL" id="CP024785">
    <property type="protein sequence ID" value="AUB36101.1"/>
    <property type="molecule type" value="Genomic_DNA"/>
</dbReference>
<evidence type="ECO:0000313" key="1">
    <source>
        <dbReference type="EMBL" id="AUB36101.1"/>
    </source>
</evidence>
<organism evidence="1 2">
    <name type="scientific">Nostoc flagelliforme CCNUN1</name>
    <dbReference type="NCBI Taxonomy" id="2038116"/>
    <lineage>
        <taxon>Bacteria</taxon>
        <taxon>Bacillati</taxon>
        <taxon>Cyanobacteriota</taxon>
        <taxon>Cyanophyceae</taxon>
        <taxon>Nostocales</taxon>
        <taxon>Nostocaceae</taxon>
        <taxon>Nostoc</taxon>
    </lineage>
</organism>
<evidence type="ECO:0000313" key="2">
    <source>
        <dbReference type="Proteomes" id="UP000232003"/>
    </source>
</evidence>
<dbReference type="RefSeq" id="WP_100898115.1">
    <property type="nucleotide sequence ID" value="NZ_CAWNNC010000001.1"/>
</dbReference>
<dbReference type="Proteomes" id="UP000232003">
    <property type="component" value="Chromosome"/>
</dbReference>
<name>A0A2K8SKY4_9NOSO</name>
<dbReference type="AlphaFoldDB" id="A0A2K8SKY4"/>
<gene>
    <name evidence="1" type="ORF">COO91_02000</name>
</gene>
<protein>
    <submittedName>
        <fullName evidence="1">Uncharacterized protein</fullName>
    </submittedName>
</protein>
<dbReference type="KEGG" id="nfl:COO91_02000"/>
<accession>A0A2K8SKY4</accession>
<sequence>MTTITLNAKQVEVLASLKIDPQYLVFVSGQKFHRDMNGTDALTDGYYLVLVEGQTARSERFSRYLKSESKMNLEVESAGLTIYSNADERINDCVIGNVFVEFPAQVK</sequence>
<reference evidence="1 2" key="1">
    <citation type="submission" date="2017-11" db="EMBL/GenBank/DDBJ databases">
        <title>Complete genome of a free-living desiccation-tolerant cyanobacterium and its photosynthetic adaptation to extreme terrestrial habitat.</title>
        <authorList>
            <person name="Shang J."/>
        </authorList>
    </citation>
    <scope>NUCLEOTIDE SEQUENCE [LARGE SCALE GENOMIC DNA]</scope>
    <source>
        <strain evidence="1 2">CCNUN1</strain>
    </source>
</reference>